<dbReference type="EMBL" id="VFOR01000001">
    <property type="protein sequence ID" value="TQL62679.1"/>
    <property type="molecule type" value="Genomic_DNA"/>
</dbReference>
<comment type="similarity">
    <text evidence="1">Belongs to the enoyl-CoA hydratase/isomerase family.</text>
</comment>
<reference evidence="3 4" key="1">
    <citation type="submission" date="2019-06" db="EMBL/GenBank/DDBJ databases">
        <title>Sequencing the genomes of 1000 actinobacteria strains.</title>
        <authorList>
            <person name="Klenk H.-P."/>
        </authorList>
    </citation>
    <scope>NUCLEOTIDE SEQUENCE [LARGE SCALE GENOMIC DNA]</scope>
    <source>
        <strain evidence="3 4">DSM 8251</strain>
    </source>
</reference>
<proteinExistence type="inferred from homology"/>
<dbReference type="PANTHER" id="PTHR43841">
    <property type="entry name" value="3-HYDROXYACYL-THIOESTER DEHYDRATASE HTDX-RELATED"/>
    <property type="match status" value="1"/>
</dbReference>
<dbReference type="Proteomes" id="UP000316196">
    <property type="component" value="Unassembled WGS sequence"/>
</dbReference>
<dbReference type="PANTHER" id="PTHR43841:SF1">
    <property type="entry name" value="3-HYDROXYACYL-THIOESTER DEHYDRATASE X"/>
    <property type="match status" value="1"/>
</dbReference>
<organism evidence="3 4">
    <name type="scientific">Propioniferax innocua</name>
    <dbReference type="NCBI Taxonomy" id="1753"/>
    <lineage>
        <taxon>Bacteria</taxon>
        <taxon>Bacillati</taxon>
        <taxon>Actinomycetota</taxon>
        <taxon>Actinomycetes</taxon>
        <taxon>Propionibacteriales</taxon>
        <taxon>Propionibacteriaceae</taxon>
        <taxon>Propioniferax</taxon>
    </lineage>
</organism>
<gene>
    <name evidence="3" type="ORF">FB460_0464</name>
</gene>
<dbReference type="InterPro" id="IPR029069">
    <property type="entry name" value="HotDog_dom_sf"/>
</dbReference>
<evidence type="ECO:0000313" key="3">
    <source>
        <dbReference type="EMBL" id="TQL62679.1"/>
    </source>
</evidence>
<dbReference type="Pfam" id="PF01575">
    <property type="entry name" value="MaoC_dehydratas"/>
    <property type="match status" value="1"/>
</dbReference>
<dbReference type="RefSeq" id="WP_142092492.1">
    <property type="nucleotide sequence ID" value="NZ_BAAAMD010000001.1"/>
</dbReference>
<keyword evidence="4" id="KW-1185">Reference proteome</keyword>
<dbReference type="Gene3D" id="3.10.129.10">
    <property type="entry name" value="Hotdog Thioesterase"/>
    <property type="match status" value="1"/>
</dbReference>
<evidence type="ECO:0000259" key="2">
    <source>
        <dbReference type="Pfam" id="PF01575"/>
    </source>
</evidence>
<name>A0A542ZR02_9ACTN</name>
<evidence type="ECO:0000256" key="1">
    <source>
        <dbReference type="ARBA" id="ARBA00005254"/>
    </source>
</evidence>
<protein>
    <submittedName>
        <fullName evidence="3">MaoC dehydratase-like protein</fullName>
    </submittedName>
</protein>
<evidence type="ECO:0000313" key="4">
    <source>
        <dbReference type="Proteomes" id="UP000316196"/>
    </source>
</evidence>
<sequence length="288" mass="31176">MGDLTVLPEPPSLPREFARALLTFGRDGVDGEIPGTLVQTTTTVDRDRLMDHQRLCGFKVNDTLPPTYPHLLGFPLQVHLMGSADFPLPMLGMVHVSNEITVHRELHVDDELTLQVGAEAMRPHAKGVTVDLVAAVTVAGELAWESRSTYLHRCTPPSDAEDPDPVEAAMPEPPAVPAGPAAAVWKLPADLGRRYAGVAGDINPIHLHPWTAKAMGFPRAIAHGMWTYSRTLAALGADGIGTSRVWFRKPVLLPGRVALHVAEDHRTAALASPKDPDRIHLVLTHQAL</sequence>
<dbReference type="OrthoDB" id="9774179at2"/>
<dbReference type="SUPFAM" id="SSF54637">
    <property type="entry name" value="Thioesterase/thiol ester dehydrase-isomerase"/>
    <property type="match status" value="2"/>
</dbReference>
<accession>A0A542ZR02</accession>
<dbReference type="InterPro" id="IPR002539">
    <property type="entry name" value="MaoC-like_dom"/>
</dbReference>
<dbReference type="AlphaFoldDB" id="A0A542ZR02"/>
<feature type="domain" description="MaoC-like" evidence="2">
    <location>
        <begin position="193"/>
        <end position="261"/>
    </location>
</feature>
<comment type="caution">
    <text evidence="3">The sequence shown here is derived from an EMBL/GenBank/DDBJ whole genome shotgun (WGS) entry which is preliminary data.</text>
</comment>